<sequence>MYLLFISVHGQLAAVYSDAIRTKDCSNWSSWGPCVWPDSQGSLTYLNQLTPVCQLHWFYTFVKRYDTALNNFYNYMQFVLRSDKPCGLCSYKQSCGYGGNKKCNTSPFTCVDNQTTDRINYGISHLFRIKGGRPVIPFYVAERVCSAKDLNGHSQVDACEVDYDQLKVWFFQSGI</sequence>
<dbReference type="AlphaFoldDB" id="A0A0B1TA04"/>
<proteinExistence type="predicted"/>
<evidence type="ECO:0000313" key="1">
    <source>
        <dbReference type="EMBL" id="KHJ92170.1"/>
    </source>
</evidence>
<reference evidence="1 2" key="1">
    <citation type="submission" date="2014-03" db="EMBL/GenBank/DDBJ databases">
        <title>Draft genome of the hookworm Oesophagostomum dentatum.</title>
        <authorList>
            <person name="Mitreva M."/>
        </authorList>
    </citation>
    <scope>NUCLEOTIDE SEQUENCE [LARGE SCALE GENOMIC DNA]</scope>
    <source>
        <strain evidence="1 2">OD-Hann</strain>
    </source>
</reference>
<evidence type="ECO:0000313" key="2">
    <source>
        <dbReference type="Proteomes" id="UP000053660"/>
    </source>
</evidence>
<dbReference type="Proteomes" id="UP000053660">
    <property type="component" value="Unassembled WGS sequence"/>
</dbReference>
<accession>A0A0B1TA04</accession>
<dbReference type="PANTHER" id="PTHR37443:SF3">
    <property type="entry name" value="SECRETED PROTEIN"/>
    <property type="match status" value="1"/>
</dbReference>
<gene>
    <name evidence="1" type="ORF">OESDEN_07948</name>
</gene>
<organism evidence="1 2">
    <name type="scientific">Oesophagostomum dentatum</name>
    <name type="common">Nodular worm</name>
    <dbReference type="NCBI Taxonomy" id="61180"/>
    <lineage>
        <taxon>Eukaryota</taxon>
        <taxon>Metazoa</taxon>
        <taxon>Ecdysozoa</taxon>
        <taxon>Nematoda</taxon>
        <taxon>Chromadorea</taxon>
        <taxon>Rhabditida</taxon>
        <taxon>Rhabditina</taxon>
        <taxon>Rhabditomorpha</taxon>
        <taxon>Strongyloidea</taxon>
        <taxon>Strongylidae</taxon>
        <taxon>Oesophagostomum</taxon>
    </lineage>
</organism>
<name>A0A0B1TA04_OESDE</name>
<protein>
    <submittedName>
        <fullName evidence="1">Uncharacterized protein</fullName>
    </submittedName>
</protein>
<dbReference type="InterPro" id="IPR040271">
    <property type="entry name" value="T19C3.2-like"/>
</dbReference>
<dbReference type="PANTHER" id="PTHR37443">
    <property type="entry name" value="PROTEIN CBG09852-RELATED"/>
    <property type="match status" value="1"/>
</dbReference>
<keyword evidence="2" id="KW-1185">Reference proteome</keyword>
<dbReference type="OrthoDB" id="5844058at2759"/>
<dbReference type="EMBL" id="KN551521">
    <property type="protein sequence ID" value="KHJ92170.1"/>
    <property type="molecule type" value="Genomic_DNA"/>
</dbReference>